<accession>A0ABU9BFI0</accession>
<dbReference type="Gene3D" id="3.30.70.1990">
    <property type="match status" value="1"/>
</dbReference>
<evidence type="ECO:0000313" key="2">
    <source>
        <dbReference type="EMBL" id="MEK8028704.1"/>
    </source>
</evidence>
<dbReference type="Gene3D" id="1.10.405.20">
    <property type="match status" value="1"/>
</dbReference>
<reference evidence="2 3" key="1">
    <citation type="submission" date="2024-04" db="EMBL/GenBank/DDBJ databases">
        <title>Novel species of the genus Ideonella isolated from streams.</title>
        <authorList>
            <person name="Lu H."/>
        </authorList>
    </citation>
    <scope>NUCLEOTIDE SEQUENCE [LARGE SCALE GENOMIC DNA]</scope>
    <source>
        <strain evidence="2 3">BYS139W</strain>
    </source>
</reference>
<dbReference type="RefSeq" id="WP_341376490.1">
    <property type="nucleotide sequence ID" value="NZ_JBBUTF010000028.1"/>
</dbReference>
<keyword evidence="3" id="KW-1185">Reference proteome</keyword>
<proteinExistence type="predicted"/>
<sequence length="480" mass="52006">MSAAGASTGPRPLPVRPRVAVVGSGISGLAAAWALRESADVVLYEADDRPGGHAHTVDLTLDGIRHGVDAGFLVFNHATYPQLVRLFEQLQVPTAASDMSFSVQAPGAAGATALEWSGHDLDSVFAQRRNLLRPRFWGMLADLLRFNRETTALATAPVPDARQQAALAMPLGEYLQTGRYGAAFRDDYLLPMLGCIWSCPTEQMLRFPVATMVRFCHNHGLIRVRQRPQWYTVSGGSREYVRRMVAALPDVRTGCPVQALRREVDGVTLLTPQGPQRHDAVVLACHSDQALRLLGEGAAADERALLGAIGYHRNRAVLHTDVRQLPQRRKTWAAWNYERAAHAGTEQGAVCLHYLINRLQPLPWAQPVVVSLNPVREIDGACIHGEFDYAHPVFDAAAIAAQRRLPQIQGRDRIWFAGAWTGYGFHEDGLRSGLEAAEGVRAVCTPDPAAAGPRGERMVAPALPVATSALAGAQAAHAGV</sequence>
<dbReference type="InterPro" id="IPR002937">
    <property type="entry name" value="Amino_oxidase"/>
</dbReference>
<dbReference type="InterPro" id="IPR036188">
    <property type="entry name" value="FAD/NAD-bd_sf"/>
</dbReference>
<dbReference type="Gene3D" id="3.50.50.60">
    <property type="entry name" value="FAD/NAD(P)-binding domain"/>
    <property type="match status" value="1"/>
</dbReference>
<evidence type="ECO:0000259" key="1">
    <source>
        <dbReference type="Pfam" id="PF01593"/>
    </source>
</evidence>
<feature type="domain" description="Amine oxidase" evidence="1">
    <location>
        <begin position="26"/>
        <end position="291"/>
    </location>
</feature>
<dbReference type="SUPFAM" id="SSF51905">
    <property type="entry name" value="FAD/NAD(P)-binding domain"/>
    <property type="match status" value="1"/>
</dbReference>
<dbReference type="InterPro" id="IPR050464">
    <property type="entry name" value="Zeta_carotene_desat/Oxidored"/>
</dbReference>
<organism evidence="2 3">
    <name type="scientific">Pseudaquabacterium rugosum</name>
    <dbReference type="NCBI Taxonomy" id="2984194"/>
    <lineage>
        <taxon>Bacteria</taxon>
        <taxon>Pseudomonadati</taxon>
        <taxon>Pseudomonadota</taxon>
        <taxon>Betaproteobacteria</taxon>
        <taxon>Burkholderiales</taxon>
        <taxon>Sphaerotilaceae</taxon>
        <taxon>Pseudaquabacterium</taxon>
    </lineage>
</organism>
<protein>
    <submittedName>
        <fullName evidence="2">FAD-dependent oxidoreductase</fullName>
    </submittedName>
</protein>
<dbReference type="Pfam" id="PF01593">
    <property type="entry name" value="Amino_oxidase"/>
    <property type="match status" value="1"/>
</dbReference>
<evidence type="ECO:0000313" key="3">
    <source>
        <dbReference type="Proteomes" id="UP001368500"/>
    </source>
</evidence>
<comment type="caution">
    <text evidence="2">The sequence shown here is derived from an EMBL/GenBank/DDBJ whole genome shotgun (WGS) entry which is preliminary data.</text>
</comment>
<dbReference type="EMBL" id="JBBUTF010000028">
    <property type="protein sequence ID" value="MEK8028704.1"/>
    <property type="molecule type" value="Genomic_DNA"/>
</dbReference>
<gene>
    <name evidence="2" type="ORF">AACH11_22320</name>
</gene>
<dbReference type="Proteomes" id="UP001368500">
    <property type="component" value="Unassembled WGS sequence"/>
</dbReference>
<dbReference type="PANTHER" id="PTHR42923:SF17">
    <property type="entry name" value="AMINE OXIDASE DOMAIN-CONTAINING PROTEIN"/>
    <property type="match status" value="1"/>
</dbReference>
<dbReference type="PANTHER" id="PTHR42923">
    <property type="entry name" value="PROTOPORPHYRINOGEN OXIDASE"/>
    <property type="match status" value="1"/>
</dbReference>
<name>A0ABU9BFI0_9BURK</name>